<proteinExistence type="inferred from homology"/>
<dbReference type="SMART" id="SM00863">
    <property type="entry name" value="tRNA_SAD"/>
    <property type="match status" value="1"/>
</dbReference>
<keyword evidence="8" id="KW-0812">Transmembrane</keyword>
<evidence type="ECO:0000259" key="10">
    <source>
        <dbReference type="PROSITE" id="PS51746"/>
    </source>
</evidence>
<evidence type="ECO:0000259" key="9">
    <source>
        <dbReference type="PROSITE" id="PS50860"/>
    </source>
</evidence>
<keyword evidence="5" id="KW-0689">Ribosomal protein</keyword>
<dbReference type="Gene3D" id="2.40.30.130">
    <property type="match status" value="1"/>
</dbReference>
<feature type="region of interest" description="Disordered" evidence="7">
    <location>
        <begin position="737"/>
        <end position="762"/>
    </location>
</feature>
<dbReference type="InterPro" id="IPR018163">
    <property type="entry name" value="Thr/Ala-tRNA-synth_IIc_edit"/>
</dbReference>
<dbReference type="Proteomes" id="UP000290289">
    <property type="component" value="Chromosome 13"/>
</dbReference>
<dbReference type="Pfam" id="PF01249">
    <property type="entry name" value="Ribosomal_S21e"/>
    <property type="match status" value="1"/>
</dbReference>
<dbReference type="Pfam" id="PF01411">
    <property type="entry name" value="tRNA-synt_2c"/>
    <property type="match status" value="1"/>
</dbReference>
<dbReference type="SUPFAM" id="SSF55186">
    <property type="entry name" value="ThrRS/AlaRS common domain"/>
    <property type="match status" value="1"/>
</dbReference>
<dbReference type="PROSITE" id="PS50860">
    <property type="entry name" value="AA_TRNA_LIGASE_II_ALA"/>
    <property type="match status" value="1"/>
</dbReference>
<dbReference type="GO" id="GO:0006419">
    <property type="term" value="P:alanyl-tRNA aminoacylation"/>
    <property type="evidence" value="ECO:0007669"/>
    <property type="project" value="InterPro"/>
</dbReference>
<feature type="compositionally biased region" description="Low complexity" evidence="7">
    <location>
        <begin position="737"/>
        <end position="746"/>
    </location>
</feature>
<dbReference type="PANTHER" id="PTHR43462:SF2">
    <property type="entry name" value="THREONYL AND ALANYL TRNA SYNTHETASE SECOND ADDITIONAL DOMAIN-CONTAINING PROTEIN"/>
    <property type="match status" value="1"/>
</dbReference>
<comment type="similarity">
    <text evidence="3">Belongs to the class-II aminoacyl-tRNA synthetase family. Alax-L subfamily.</text>
</comment>
<dbReference type="CDD" id="cd00143">
    <property type="entry name" value="PP2Cc"/>
    <property type="match status" value="1"/>
</dbReference>
<evidence type="ECO:0000256" key="8">
    <source>
        <dbReference type="SAM" id="Phobius"/>
    </source>
</evidence>
<dbReference type="SUPFAM" id="SSF81606">
    <property type="entry name" value="PP2C-like"/>
    <property type="match status" value="1"/>
</dbReference>
<feature type="domain" description="PPM-type phosphatase" evidence="10">
    <location>
        <begin position="767"/>
        <end position="1141"/>
    </location>
</feature>
<dbReference type="InterPro" id="IPR018164">
    <property type="entry name" value="Ala-tRNA-synth_IIc_N"/>
</dbReference>
<dbReference type="FunFam" id="2.40.30.130:FF:000013">
    <property type="entry name" value="Threonyl and alanyl tRNA synthetase second additional domain-containing protein"/>
    <property type="match status" value="1"/>
</dbReference>
<dbReference type="InterPro" id="IPR001932">
    <property type="entry name" value="PPM-type_phosphatase-like_dom"/>
</dbReference>
<dbReference type="PROSITE" id="PS00996">
    <property type="entry name" value="RIBOSOMAL_S21E"/>
    <property type="match status" value="1"/>
</dbReference>
<dbReference type="GO" id="GO:0005840">
    <property type="term" value="C:ribosome"/>
    <property type="evidence" value="ECO:0007669"/>
    <property type="project" value="UniProtKB-KW"/>
</dbReference>
<feature type="compositionally biased region" description="Polar residues" evidence="7">
    <location>
        <begin position="747"/>
        <end position="762"/>
    </location>
</feature>
<keyword evidence="8" id="KW-0472">Membrane</keyword>
<dbReference type="GO" id="GO:0005829">
    <property type="term" value="C:cytosol"/>
    <property type="evidence" value="ECO:0007669"/>
    <property type="project" value="UniProtKB-ARBA"/>
</dbReference>
<dbReference type="FunFam" id="3.30.980.10:FF:000008">
    <property type="entry name" value="Similar to alanyl-tRNA synthetase"/>
    <property type="match status" value="1"/>
</dbReference>
<feature type="domain" description="Alanyl-transfer RNA synthetases family profile" evidence="9">
    <location>
        <begin position="182"/>
        <end position="418"/>
    </location>
</feature>
<evidence type="ECO:0000313" key="12">
    <source>
        <dbReference type="Proteomes" id="UP000290289"/>
    </source>
</evidence>
<dbReference type="GO" id="GO:0005524">
    <property type="term" value="F:ATP binding"/>
    <property type="evidence" value="ECO:0007669"/>
    <property type="project" value="InterPro"/>
</dbReference>
<dbReference type="Gene3D" id="3.30.1230.20">
    <property type="match status" value="1"/>
</dbReference>
<evidence type="ECO:0000256" key="7">
    <source>
        <dbReference type="SAM" id="MobiDB-lite"/>
    </source>
</evidence>
<dbReference type="InterPro" id="IPR038579">
    <property type="entry name" value="Ribosomal_eS21_sf"/>
</dbReference>
<dbReference type="Gene3D" id="3.60.40.10">
    <property type="entry name" value="PPM-type phosphatase domain"/>
    <property type="match status" value="1"/>
</dbReference>
<dbReference type="PROSITE" id="PS51746">
    <property type="entry name" value="PPM_2"/>
    <property type="match status" value="1"/>
</dbReference>
<dbReference type="InterPro" id="IPR009000">
    <property type="entry name" value="Transl_B-barrel_sf"/>
</dbReference>
<keyword evidence="12" id="KW-1185">Reference proteome</keyword>
<evidence type="ECO:0000256" key="6">
    <source>
        <dbReference type="ARBA" id="ARBA00023274"/>
    </source>
</evidence>
<dbReference type="STRING" id="3750.A0A498IDT5"/>
<evidence type="ECO:0000313" key="11">
    <source>
        <dbReference type="EMBL" id="RXH80254.1"/>
    </source>
</evidence>
<keyword evidence="8" id="KW-1133">Transmembrane helix</keyword>
<feature type="transmembrane region" description="Helical" evidence="8">
    <location>
        <begin position="595"/>
        <end position="622"/>
    </location>
</feature>
<dbReference type="EMBL" id="RDQH01000339">
    <property type="protein sequence ID" value="RXH80254.1"/>
    <property type="molecule type" value="Genomic_DNA"/>
</dbReference>
<protein>
    <recommendedName>
        <fullName evidence="13">PPM-type phosphatase domain-containing protein</fullName>
    </recommendedName>
</protein>
<reference evidence="11 12" key="1">
    <citation type="submission" date="2018-10" db="EMBL/GenBank/DDBJ databases">
        <title>A high-quality apple genome assembly.</title>
        <authorList>
            <person name="Hu J."/>
        </authorList>
    </citation>
    <scope>NUCLEOTIDE SEQUENCE [LARGE SCALE GENOMIC DNA]</scope>
    <source>
        <strain evidence="12">cv. HFTH1</strain>
        <tissue evidence="11">Young leaf</tissue>
    </source>
</reference>
<comment type="similarity">
    <text evidence="4">Belongs to the eukaryotic ribosomal protein eS21 family.</text>
</comment>
<dbReference type="FunFam" id="3.30.1230.20:FF:000002">
    <property type="entry name" value="40S ribosomal protein S21"/>
    <property type="match status" value="1"/>
</dbReference>
<dbReference type="GO" id="GO:0003676">
    <property type="term" value="F:nucleic acid binding"/>
    <property type="evidence" value="ECO:0007669"/>
    <property type="project" value="InterPro"/>
</dbReference>
<dbReference type="InterPro" id="IPR018165">
    <property type="entry name" value="Ala-tRNA-synth_IIc_core"/>
</dbReference>
<dbReference type="InterPro" id="IPR051335">
    <property type="entry name" value="Alanyl-tRNA_Editing_Enzymes"/>
</dbReference>
<dbReference type="GO" id="GO:0003735">
    <property type="term" value="F:structural constituent of ribosome"/>
    <property type="evidence" value="ECO:0007669"/>
    <property type="project" value="InterPro"/>
</dbReference>
<gene>
    <name evidence="11" type="ORF">DVH24_041401</name>
</gene>
<dbReference type="Pfam" id="PF00481">
    <property type="entry name" value="PP2C"/>
    <property type="match status" value="1"/>
</dbReference>
<dbReference type="GO" id="GO:1990904">
    <property type="term" value="C:ribonucleoprotein complex"/>
    <property type="evidence" value="ECO:0007669"/>
    <property type="project" value="UniProtKB-KW"/>
</dbReference>
<organism evidence="11 12">
    <name type="scientific">Malus domestica</name>
    <name type="common">Apple</name>
    <name type="synonym">Pyrus malus</name>
    <dbReference type="NCBI Taxonomy" id="3750"/>
    <lineage>
        <taxon>Eukaryota</taxon>
        <taxon>Viridiplantae</taxon>
        <taxon>Streptophyta</taxon>
        <taxon>Embryophyta</taxon>
        <taxon>Tracheophyta</taxon>
        <taxon>Spermatophyta</taxon>
        <taxon>Magnoliopsida</taxon>
        <taxon>eudicotyledons</taxon>
        <taxon>Gunneridae</taxon>
        <taxon>Pentapetalae</taxon>
        <taxon>rosids</taxon>
        <taxon>fabids</taxon>
        <taxon>Rosales</taxon>
        <taxon>Rosaceae</taxon>
        <taxon>Amygdaloideae</taxon>
        <taxon>Maleae</taxon>
        <taxon>Malus</taxon>
    </lineage>
</organism>
<dbReference type="GO" id="GO:0005634">
    <property type="term" value="C:nucleus"/>
    <property type="evidence" value="ECO:0007669"/>
    <property type="project" value="UniProtKB-ARBA"/>
</dbReference>
<dbReference type="GO" id="GO:0004813">
    <property type="term" value="F:alanine-tRNA ligase activity"/>
    <property type="evidence" value="ECO:0007669"/>
    <property type="project" value="InterPro"/>
</dbReference>
<evidence type="ECO:0000256" key="3">
    <source>
        <dbReference type="ARBA" id="ARBA00008429"/>
    </source>
</evidence>
<dbReference type="InterPro" id="IPR036457">
    <property type="entry name" value="PPM-type-like_dom_sf"/>
</dbReference>
<evidence type="ECO:0000256" key="1">
    <source>
        <dbReference type="ARBA" id="ARBA00001947"/>
    </source>
</evidence>
<dbReference type="SUPFAM" id="SSF50447">
    <property type="entry name" value="Translation proteins"/>
    <property type="match status" value="1"/>
</dbReference>
<dbReference type="InterPro" id="IPR018279">
    <property type="entry name" value="Ribosomal_eS21_CS"/>
</dbReference>
<evidence type="ECO:0008006" key="13">
    <source>
        <dbReference type="Google" id="ProtNLM"/>
    </source>
</evidence>
<evidence type="ECO:0000256" key="5">
    <source>
        <dbReference type="ARBA" id="ARBA00022980"/>
    </source>
</evidence>
<comment type="cofactor">
    <cofactor evidence="1">
        <name>Zn(2+)</name>
        <dbReference type="ChEBI" id="CHEBI:29105"/>
    </cofactor>
</comment>
<name>A0A498IDT5_MALDO</name>
<dbReference type="InterPro" id="IPR012947">
    <property type="entry name" value="tRNA_SAD"/>
</dbReference>
<accession>A0A498IDT5</accession>
<dbReference type="SMART" id="SM00332">
    <property type="entry name" value="PP2Cc"/>
    <property type="match status" value="1"/>
</dbReference>
<evidence type="ECO:0000256" key="2">
    <source>
        <dbReference type="ARBA" id="ARBA00004496"/>
    </source>
</evidence>
<comment type="subcellular location">
    <subcellularLocation>
        <location evidence="2">Cytoplasm</location>
    </subcellularLocation>
</comment>
<keyword evidence="6" id="KW-0687">Ribonucleoprotein</keyword>
<dbReference type="AlphaFoldDB" id="A0A498IDT5"/>
<feature type="transmembrane region" description="Helical" evidence="8">
    <location>
        <begin position="563"/>
        <end position="583"/>
    </location>
</feature>
<comment type="caution">
    <text evidence="11">The sequence shown here is derived from an EMBL/GenBank/DDBJ whole genome shotgun (WGS) entry which is preliminary data.</text>
</comment>
<dbReference type="Pfam" id="PF07973">
    <property type="entry name" value="tRNA_SAD"/>
    <property type="match status" value="1"/>
</dbReference>
<dbReference type="InterPro" id="IPR001931">
    <property type="entry name" value="Ribosomal_eS21"/>
</dbReference>
<dbReference type="PANTHER" id="PTHR43462">
    <property type="entry name" value="ALANYL-TRNA EDITING PROTEIN"/>
    <property type="match status" value="1"/>
</dbReference>
<dbReference type="Gene3D" id="3.30.980.10">
    <property type="entry name" value="Threonyl-trna Synthetase, Chain A, domain 2"/>
    <property type="match status" value="1"/>
</dbReference>
<sequence>MQNEEGIITELYIPRKCSATNRLITSKDHASVQINIGHLDEHGIYTGQCSTFALCGYVRAQGEADSGLDRLWQKKKTEVKQIIRNVLSLITEHFLSGFCFAQPFRFVAVEQVQKLEAFLPQIDPIMHQDRAVHKNQTWHCILGRGGLLEAPAPRNGLRVPNAAATQFSNRHSPAAMDSSSSGSTKLDYFDDTWKLQSTATLLSVSKGEDGRTALVLDRTIFYPQGGGQPADTGFIAASDSGVKFVVEDVRSRDGIVYHYGFIENSCEESESKFEKGKEVLLCVDESRRRLNARLHSAGHLLDTCMRNMGLGDLEPTKGYHFPQGPYVEYKGTVPQKDTESKRKELEVEANVLISRGGKVSAALLPYEEACKLCGDCLPDYIAKDSTPRIVKLGDSLGCPCGGTHVSDISEIKSITVTQVRTKKGSTKVFYNIGETPSTLHRNRQGAQFVSFGRVESDTILIRISWFEVPIKTRNLNPAAGNRNACGVYPEMPYLKWNLENGITGKRRNRQKAKTPAKQIPLISARTPSSPSIFPIPFLLPPPPPPPPFYVPPRYRFSTPLTSLSGSLSFSQICSLFAFFAFSFQSRILYHFHHSFYIYTYICCIALAAFWVCFHCSSGGVFVEEHQQTQIMQGETMVKTKGELKVSFGYQCNSNRGSFCEDSDEYETLPELRRNSSFSCLSGAAIGANATLANTNICNGLIGVEILPSWDSPNSFRRVPSSPAMSRLDILSSSLQSSMSNLSCSPSTPDSDSYLMKSTSPSRNEGFLNGMEVQVAGGAAGEDRVQAVCSEENEWLFCAIYDGFNGRDAADFLAGTLYETIIFHFNSLDWESSQESIKASNGLDIDGSLPYIGDGRNTISEERFSSRIYTQKDSSVDHISENAPRAKAKTSTDSFRHRVLDSLQRALSQAENDFLYMVDQEMVDRPDLVSVGSCVLVVLLHGKDLYTLNLGDSRAVLATCGDDYLMSGSERLKAIQLTDSHTVDDESERMRVLCEHPDDPMTVVAGKVKGKLKVTRAFGVGYLKKKNLNDALMGILQVRNLISPPYVSTQPSLNVHRISTSDCFVVLGSDGLFDFFTNDEAVKLVHSYILSNPSGDPAKFLLEQLVVRAANSAGFSMEELMNIPAGRRRKYHDDVTVMVIILGTNQRTTKATTCV</sequence>
<evidence type="ECO:0000256" key="4">
    <source>
        <dbReference type="ARBA" id="ARBA00010228"/>
    </source>
</evidence>